<feature type="transmembrane region" description="Helical" evidence="5">
    <location>
        <begin position="171"/>
        <end position="195"/>
    </location>
</feature>
<feature type="domain" description="Major facilitator superfamily (MFS) profile" evidence="6">
    <location>
        <begin position="18"/>
        <end position="449"/>
    </location>
</feature>
<organism evidence="7 8">
    <name type="scientific">Pseudonocardia endophytica</name>
    <dbReference type="NCBI Taxonomy" id="401976"/>
    <lineage>
        <taxon>Bacteria</taxon>
        <taxon>Bacillati</taxon>
        <taxon>Actinomycetota</taxon>
        <taxon>Actinomycetes</taxon>
        <taxon>Pseudonocardiales</taxon>
        <taxon>Pseudonocardiaceae</taxon>
        <taxon>Pseudonocardia</taxon>
    </lineage>
</organism>
<keyword evidence="3 5" id="KW-1133">Transmembrane helix</keyword>
<dbReference type="Proteomes" id="UP000295560">
    <property type="component" value="Unassembled WGS sequence"/>
</dbReference>
<name>A0A4R1HQD3_PSEEN</name>
<feature type="transmembrane region" description="Helical" evidence="5">
    <location>
        <begin position="232"/>
        <end position="252"/>
    </location>
</feature>
<sequence>MPPKTTTSELWTPSRRATTIGILLLISLIAFEAMGVGTAMPAVMADLGEVRAYAWPFVAFLASAVFGTALGGQWCDARGPRMALIAAPAAFGLGLIAAGTADTLAQLLVGRVLQGLGAGVQGVAVYVLVAAVYPERSRPAVFGLISSAWVVPSLAGPPLAGVVTELWSWHWVFLGLVPLVALALLLVLPAARAAGRPEGAAGERSPVLVPAAAGAAAGVAGLSWALEHVDVTGLVVGLVALAVLAPSLARLLPSGVLRLRRGVAAVVGARGLVAAAFFTVTAFLPLLLTSVHGWSLAAAGIPLIVGSLGWSAAAAWQGRRPDASRPRLLRAGFAMIAAAELALLPVAAGWLPGWLAVPLWAVAGTGMGLAFSSIAYLTLAHSSAGDVGSHSSSAQLLDQLANAAFTGVGGALLVLFAAATVALPVLLVVLAVLALAGAVTAGRTAVTAG</sequence>
<keyword evidence="4 5" id="KW-0472">Membrane</keyword>
<comment type="subcellular location">
    <subcellularLocation>
        <location evidence="1">Cell membrane</location>
        <topology evidence="1">Multi-pass membrane protein</topology>
    </subcellularLocation>
</comment>
<feature type="transmembrane region" description="Helical" evidence="5">
    <location>
        <begin position="294"/>
        <end position="316"/>
    </location>
</feature>
<feature type="transmembrane region" description="Helical" evidence="5">
    <location>
        <begin position="328"/>
        <end position="351"/>
    </location>
</feature>
<evidence type="ECO:0000256" key="4">
    <source>
        <dbReference type="ARBA" id="ARBA00023136"/>
    </source>
</evidence>
<evidence type="ECO:0000256" key="5">
    <source>
        <dbReference type="SAM" id="Phobius"/>
    </source>
</evidence>
<proteinExistence type="predicted"/>
<keyword evidence="2 5" id="KW-0812">Transmembrane</keyword>
<feature type="transmembrane region" description="Helical" evidence="5">
    <location>
        <begin position="357"/>
        <end position="379"/>
    </location>
</feature>
<dbReference type="EMBL" id="SMFZ01000001">
    <property type="protein sequence ID" value="TCK24794.1"/>
    <property type="molecule type" value="Genomic_DNA"/>
</dbReference>
<evidence type="ECO:0000256" key="1">
    <source>
        <dbReference type="ARBA" id="ARBA00004651"/>
    </source>
</evidence>
<dbReference type="InterPro" id="IPR011701">
    <property type="entry name" value="MFS"/>
</dbReference>
<evidence type="ECO:0000256" key="3">
    <source>
        <dbReference type="ARBA" id="ARBA00022989"/>
    </source>
</evidence>
<evidence type="ECO:0000313" key="8">
    <source>
        <dbReference type="Proteomes" id="UP000295560"/>
    </source>
</evidence>
<gene>
    <name evidence="7" type="ORF">EV378_0587</name>
</gene>
<feature type="transmembrane region" description="Helical" evidence="5">
    <location>
        <begin position="207"/>
        <end position="226"/>
    </location>
</feature>
<dbReference type="AlphaFoldDB" id="A0A4R1HQD3"/>
<accession>A0A4R1HQD3</accession>
<dbReference type="Pfam" id="PF07690">
    <property type="entry name" value="MFS_1"/>
    <property type="match status" value="1"/>
</dbReference>
<dbReference type="GO" id="GO:0005886">
    <property type="term" value="C:plasma membrane"/>
    <property type="evidence" value="ECO:0007669"/>
    <property type="project" value="UniProtKB-SubCell"/>
</dbReference>
<comment type="caution">
    <text evidence="7">The sequence shown here is derived from an EMBL/GenBank/DDBJ whole genome shotgun (WGS) entry which is preliminary data.</text>
</comment>
<evidence type="ECO:0000313" key="7">
    <source>
        <dbReference type="EMBL" id="TCK24794.1"/>
    </source>
</evidence>
<dbReference type="InterPro" id="IPR020846">
    <property type="entry name" value="MFS_dom"/>
</dbReference>
<dbReference type="PANTHER" id="PTHR23501:SF154">
    <property type="entry name" value="MULTIDRUG-EFFLUX TRANSPORTER RV1634-RELATED"/>
    <property type="match status" value="1"/>
</dbReference>
<feature type="transmembrane region" description="Helical" evidence="5">
    <location>
        <begin position="52"/>
        <end position="70"/>
    </location>
</feature>
<dbReference type="RefSeq" id="WP_243653235.1">
    <property type="nucleotide sequence ID" value="NZ_SMFZ01000001.1"/>
</dbReference>
<dbReference type="Gene3D" id="1.20.1250.20">
    <property type="entry name" value="MFS general substrate transporter like domains"/>
    <property type="match status" value="1"/>
</dbReference>
<evidence type="ECO:0000256" key="2">
    <source>
        <dbReference type="ARBA" id="ARBA00022692"/>
    </source>
</evidence>
<evidence type="ECO:0000259" key="6">
    <source>
        <dbReference type="PROSITE" id="PS50850"/>
    </source>
</evidence>
<dbReference type="PROSITE" id="PS50850">
    <property type="entry name" value="MFS"/>
    <property type="match status" value="1"/>
</dbReference>
<feature type="transmembrane region" description="Helical" evidence="5">
    <location>
        <begin position="140"/>
        <end position="159"/>
    </location>
</feature>
<dbReference type="InterPro" id="IPR036259">
    <property type="entry name" value="MFS_trans_sf"/>
</dbReference>
<feature type="transmembrane region" description="Helical" evidence="5">
    <location>
        <begin position="82"/>
        <end position="101"/>
    </location>
</feature>
<keyword evidence="8" id="KW-1185">Reference proteome</keyword>
<feature type="transmembrane region" description="Helical" evidence="5">
    <location>
        <begin position="113"/>
        <end position="133"/>
    </location>
</feature>
<reference evidence="7 8" key="1">
    <citation type="submission" date="2019-03" db="EMBL/GenBank/DDBJ databases">
        <title>Sequencing the genomes of 1000 actinobacteria strains.</title>
        <authorList>
            <person name="Klenk H.-P."/>
        </authorList>
    </citation>
    <scope>NUCLEOTIDE SEQUENCE [LARGE SCALE GENOMIC DNA]</scope>
    <source>
        <strain evidence="7 8">DSM 44969</strain>
    </source>
</reference>
<dbReference type="PANTHER" id="PTHR23501">
    <property type="entry name" value="MAJOR FACILITATOR SUPERFAMILY"/>
    <property type="match status" value="1"/>
</dbReference>
<feature type="transmembrane region" description="Helical" evidence="5">
    <location>
        <begin position="20"/>
        <end position="40"/>
    </location>
</feature>
<dbReference type="SUPFAM" id="SSF103473">
    <property type="entry name" value="MFS general substrate transporter"/>
    <property type="match status" value="1"/>
</dbReference>
<feature type="transmembrane region" description="Helical" evidence="5">
    <location>
        <begin position="264"/>
        <end position="288"/>
    </location>
</feature>
<protein>
    <submittedName>
        <fullName evidence="7">Putative MFS family arabinose efflux permease</fullName>
    </submittedName>
</protein>
<dbReference type="GO" id="GO:0022857">
    <property type="term" value="F:transmembrane transporter activity"/>
    <property type="evidence" value="ECO:0007669"/>
    <property type="project" value="InterPro"/>
</dbReference>